<dbReference type="InterPro" id="IPR032443">
    <property type="entry name" value="RAWUL"/>
</dbReference>
<keyword evidence="7" id="KW-0804">Transcription</keyword>
<evidence type="ECO:0000256" key="5">
    <source>
        <dbReference type="ARBA" id="ARBA00022833"/>
    </source>
</evidence>
<dbReference type="AlphaFoldDB" id="A0A8J2PS32"/>
<evidence type="ECO:0000313" key="13">
    <source>
        <dbReference type="Proteomes" id="UP000708208"/>
    </source>
</evidence>
<dbReference type="PANTHER" id="PTHR45893">
    <property type="entry name" value="POLYCOMB GROUP RING FINGER PROTEIN"/>
    <property type="match status" value="1"/>
</dbReference>
<keyword evidence="6" id="KW-0805">Transcription regulation</keyword>
<dbReference type="FunFam" id="3.10.20.90:FF:000073">
    <property type="entry name" value="Polycomb group RING finger protein 3"/>
    <property type="match status" value="1"/>
</dbReference>
<evidence type="ECO:0000256" key="3">
    <source>
        <dbReference type="ARBA" id="ARBA00022723"/>
    </source>
</evidence>
<proteinExistence type="predicted"/>
<dbReference type="Pfam" id="PF16207">
    <property type="entry name" value="RAWUL"/>
    <property type="match status" value="1"/>
</dbReference>
<dbReference type="Pfam" id="PF13923">
    <property type="entry name" value="zf-C3HC4_2"/>
    <property type="match status" value="1"/>
</dbReference>
<organism evidence="12 13">
    <name type="scientific">Allacma fusca</name>
    <dbReference type="NCBI Taxonomy" id="39272"/>
    <lineage>
        <taxon>Eukaryota</taxon>
        <taxon>Metazoa</taxon>
        <taxon>Ecdysozoa</taxon>
        <taxon>Arthropoda</taxon>
        <taxon>Hexapoda</taxon>
        <taxon>Collembola</taxon>
        <taxon>Symphypleona</taxon>
        <taxon>Sminthuridae</taxon>
        <taxon>Allacma</taxon>
    </lineage>
</organism>
<keyword evidence="13" id="KW-1185">Reference proteome</keyword>
<evidence type="ECO:0000259" key="11">
    <source>
        <dbReference type="PROSITE" id="PS50089"/>
    </source>
</evidence>
<dbReference type="FunFam" id="3.30.40.10:FF:000033">
    <property type="entry name" value="Polycomb group RING finger protein 3"/>
    <property type="match status" value="1"/>
</dbReference>
<sequence>MSGVERRIKLKTLNPYITCKICRGYLIDATTVTECLHTFCKSCLVKHLEENNTCPACEIVIHQSHPLQYISFDRTMQDIVYKLVPNLQENELKREREFYRSRGVACPKDIPVNLSDMDATVSEETKHTESDYHRLDEQVNVCLECKNGSMKGLKRKFIRCSALATITHLKKYIAKKTLNSVDKYKEIDILCNDELLGKDHTLKFVYVTRWRFRDPPLKLQYQPKVDI</sequence>
<evidence type="ECO:0000256" key="6">
    <source>
        <dbReference type="ARBA" id="ARBA00023015"/>
    </source>
</evidence>
<dbReference type="EMBL" id="CAJVCH010561130">
    <property type="protein sequence ID" value="CAG7831599.1"/>
    <property type="molecule type" value="Genomic_DNA"/>
</dbReference>
<dbReference type="GO" id="GO:0008270">
    <property type="term" value="F:zinc ion binding"/>
    <property type="evidence" value="ECO:0007669"/>
    <property type="project" value="UniProtKB-KW"/>
</dbReference>
<accession>A0A8J2PS32</accession>
<keyword evidence="5" id="KW-0862">Zinc</keyword>
<keyword evidence="8" id="KW-0539">Nucleus</keyword>
<evidence type="ECO:0000256" key="8">
    <source>
        <dbReference type="ARBA" id="ARBA00023242"/>
    </source>
</evidence>
<evidence type="ECO:0000313" key="12">
    <source>
        <dbReference type="EMBL" id="CAG7831599.1"/>
    </source>
</evidence>
<comment type="caution">
    <text evidence="12">The sequence shown here is derived from an EMBL/GenBank/DDBJ whole genome shotgun (WGS) entry which is preliminary data.</text>
</comment>
<evidence type="ECO:0000256" key="2">
    <source>
        <dbReference type="ARBA" id="ARBA00022491"/>
    </source>
</evidence>
<dbReference type="PROSITE" id="PS50089">
    <property type="entry name" value="ZF_RING_2"/>
    <property type="match status" value="1"/>
</dbReference>
<feature type="domain" description="RING-type" evidence="11">
    <location>
        <begin position="19"/>
        <end position="58"/>
    </location>
</feature>
<dbReference type="SMART" id="SM00184">
    <property type="entry name" value="RING"/>
    <property type="match status" value="1"/>
</dbReference>
<evidence type="ECO:0000256" key="4">
    <source>
        <dbReference type="ARBA" id="ARBA00022771"/>
    </source>
</evidence>
<comment type="subcellular location">
    <subcellularLocation>
        <location evidence="1">Nucleus</location>
    </subcellularLocation>
</comment>
<evidence type="ECO:0000256" key="10">
    <source>
        <dbReference type="PROSITE-ProRule" id="PRU00175"/>
    </source>
</evidence>
<dbReference type="OrthoDB" id="1305878at2759"/>
<dbReference type="Proteomes" id="UP000708208">
    <property type="component" value="Unassembled WGS sequence"/>
</dbReference>
<evidence type="ECO:0000256" key="7">
    <source>
        <dbReference type="ARBA" id="ARBA00023163"/>
    </source>
</evidence>
<dbReference type="InterPro" id="IPR051507">
    <property type="entry name" value="PcG_RING_finger"/>
</dbReference>
<name>A0A8J2PS32_9HEXA</name>
<evidence type="ECO:0000256" key="1">
    <source>
        <dbReference type="ARBA" id="ARBA00004123"/>
    </source>
</evidence>
<dbReference type="InterPro" id="IPR017907">
    <property type="entry name" value="Znf_RING_CS"/>
</dbReference>
<evidence type="ECO:0000256" key="9">
    <source>
        <dbReference type="ARBA" id="ARBA00072766"/>
    </source>
</evidence>
<keyword evidence="4 10" id="KW-0863">Zinc-finger</keyword>
<keyword evidence="3" id="KW-0479">Metal-binding</keyword>
<keyword evidence="2" id="KW-0678">Repressor</keyword>
<dbReference type="GO" id="GO:0031519">
    <property type="term" value="C:PcG protein complex"/>
    <property type="evidence" value="ECO:0007669"/>
    <property type="project" value="UniProtKB-ARBA"/>
</dbReference>
<gene>
    <name evidence="12" type="ORF">AFUS01_LOCUS41336</name>
</gene>
<protein>
    <recommendedName>
        <fullName evidence="9">Polycomb group RING finger protein 3</fullName>
    </recommendedName>
</protein>
<dbReference type="CDD" id="cd17083">
    <property type="entry name" value="RAWUL_PCGF3"/>
    <property type="match status" value="1"/>
</dbReference>
<dbReference type="PROSITE" id="PS00518">
    <property type="entry name" value="ZF_RING_1"/>
    <property type="match status" value="1"/>
</dbReference>
<dbReference type="InterPro" id="IPR001841">
    <property type="entry name" value="Znf_RING"/>
</dbReference>
<reference evidence="12" key="1">
    <citation type="submission" date="2021-06" db="EMBL/GenBank/DDBJ databases">
        <authorList>
            <person name="Hodson N. C."/>
            <person name="Mongue J. A."/>
            <person name="Jaron S. K."/>
        </authorList>
    </citation>
    <scope>NUCLEOTIDE SEQUENCE</scope>
</reference>